<accession>A0A9P0XH48</accession>
<dbReference type="Proteomes" id="UP001152562">
    <property type="component" value="Unassembled WGS sequence"/>
</dbReference>
<reference evidence="1" key="1">
    <citation type="submission" date="2022-05" db="EMBL/GenBank/DDBJ databases">
        <authorList>
            <person name="Okamura Y."/>
        </authorList>
    </citation>
    <scope>NUCLEOTIDE SEQUENCE</scope>
</reference>
<evidence type="ECO:0000313" key="2">
    <source>
        <dbReference type="Proteomes" id="UP001152562"/>
    </source>
</evidence>
<dbReference type="AlphaFoldDB" id="A0A9P0XH48"/>
<comment type="caution">
    <text evidence="1">The sequence shown here is derived from an EMBL/GenBank/DDBJ whole genome shotgun (WGS) entry which is preliminary data.</text>
</comment>
<evidence type="ECO:0000313" key="1">
    <source>
        <dbReference type="EMBL" id="CAH4038652.1"/>
    </source>
</evidence>
<keyword evidence="2" id="KW-1185">Reference proteome</keyword>
<proteinExistence type="predicted"/>
<sequence>MRVGAALQSRTGDQRDTCLPPMDHRLINHLINLIKHYEKVLFTARFLGPTCAFKGSRPEYKQESIVETVAELCRLGTAIFILTFF</sequence>
<name>A0A9P0XH48_PIEBR</name>
<organism evidence="1 2">
    <name type="scientific">Pieris brassicae</name>
    <name type="common">White butterfly</name>
    <name type="synonym">Large white butterfly</name>
    <dbReference type="NCBI Taxonomy" id="7116"/>
    <lineage>
        <taxon>Eukaryota</taxon>
        <taxon>Metazoa</taxon>
        <taxon>Ecdysozoa</taxon>
        <taxon>Arthropoda</taxon>
        <taxon>Hexapoda</taxon>
        <taxon>Insecta</taxon>
        <taxon>Pterygota</taxon>
        <taxon>Neoptera</taxon>
        <taxon>Endopterygota</taxon>
        <taxon>Lepidoptera</taxon>
        <taxon>Glossata</taxon>
        <taxon>Ditrysia</taxon>
        <taxon>Papilionoidea</taxon>
        <taxon>Pieridae</taxon>
        <taxon>Pierinae</taxon>
        <taxon>Pieris</taxon>
    </lineage>
</organism>
<gene>
    <name evidence="1" type="ORF">PIBRA_LOCUS14179</name>
</gene>
<protein>
    <submittedName>
        <fullName evidence="1">Uncharacterized protein</fullName>
    </submittedName>
</protein>
<dbReference type="EMBL" id="CALOZG010000087">
    <property type="protein sequence ID" value="CAH4038652.1"/>
    <property type="molecule type" value="Genomic_DNA"/>
</dbReference>